<comment type="caution">
    <text evidence="3">The sequence shown here is derived from an EMBL/GenBank/DDBJ whole genome shotgun (WGS) entry which is preliminary data.</text>
</comment>
<evidence type="ECO:0000313" key="4">
    <source>
        <dbReference type="Proteomes" id="UP001156881"/>
    </source>
</evidence>
<dbReference type="PANTHER" id="PTHR11895:SF7">
    <property type="entry name" value="GLUTAMYL-TRNA(GLN) AMIDOTRANSFERASE SUBUNIT A, MITOCHONDRIAL"/>
    <property type="match status" value="1"/>
</dbReference>
<proteinExistence type="inferred from homology"/>
<dbReference type="Proteomes" id="UP001156881">
    <property type="component" value="Unassembled WGS sequence"/>
</dbReference>
<dbReference type="InterPro" id="IPR036928">
    <property type="entry name" value="AS_sf"/>
</dbReference>
<comment type="similarity">
    <text evidence="1">Belongs to the amidase family.</text>
</comment>
<dbReference type="InterPro" id="IPR000120">
    <property type="entry name" value="Amidase"/>
</dbReference>
<feature type="domain" description="Amidase" evidence="2">
    <location>
        <begin position="56"/>
        <end position="419"/>
    </location>
</feature>
<accession>A0ABQ6D5U6</accession>
<dbReference type="Gene3D" id="3.90.1300.10">
    <property type="entry name" value="Amidase signature (AS) domain"/>
    <property type="match status" value="1"/>
</dbReference>
<gene>
    <name evidence="3" type="ORF">GCM10007884_37240</name>
</gene>
<dbReference type="SUPFAM" id="SSF75304">
    <property type="entry name" value="Amidase signature (AS) enzymes"/>
    <property type="match status" value="1"/>
</dbReference>
<dbReference type="PANTHER" id="PTHR11895">
    <property type="entry name" value="TRANSAMIDASE"/>
    <property type="match status" value="1"/>
</dbReference>
<organism evidence="3 4">
    <name type="scientific">Methylobacterium brachythecii</name>
    <dbReference type="NCBI Taxonomy" id="1176177"/>
    <lineage>
        <taxon>Bacteria</taxon>
        <taxon>Pseudomonadati</taxon>
        <taxon>Pseudomonadota</taxon>
        <taxon>Alphaproteobacteria</taxon>
        <taxon>Hyphomicrobiales</taxon>
        <taxon>Methylobacteriaceae</taxon>
        <taxon>Methylobacterium</taxon>
    </lineage>
</organism>
<evidence type="ECO:0000259" key="2">
    <source>
        <dbReference type="Pfam" id="PF01425"/>
    </source>
</evidence>
<protein>
    <submittedName>
        <fullName evidence="3">Amidase</fullName>
    </submittedName>
</protein>
<reference evidence="4" key="1">
    <citation type="journal article" date="2019" name="Int. J. Syst. Evol. Microbiol.">
        <title>The Global Catalogue of Microorganisms (GCM) 10K type strain sequencing project: providing services to taxonomists for standard genome sequencing and annotation.</title>
        <authorList>
            <consortium name="The Broad Institute Genomics Platform"/>
            <consortium name="The Broad Institute Genome Sequencing Center for Infectious Disease"/>
            <person name="Wu L."/>
            <person name="Ma J."/>
        </authorList>
    </citation>
    <scope>NUCLEOTIDE SEQUENCE [LARGE SCALE GENOMIC DNA]</scope>
    <source>
        <strain evidence="4">NBRC 107710</strain>
    </source>
</reference>
<dbReference type="EMBL" id="BSPG01000026">
    <property type="protein sequence ID" value="GLS45733.1"/>
    <property type="molecule type" value="Genomic_DNA"/>
</dbReference>
<evidence type="ECO:0000256" key="1">
    <source>
        <dbReference type="ARBA" id="ARBA00009199"/>
    </source>
</evidence>
<dbReference type="InterPro" id="IPR023631">
    <property type="entry name" value="Amidase_dom"/>
</dbReference>
<sequence length="442" mass="45795">MTMEAHTLGLVEAARAIRDGRLDGAAYRAALVERIRRIDPEIRAFTCLADPDDAATGAGPLAGIPVAVKDIFATSGLPTTNGSQIYADRIPDADAWVVERLRSLGASVLGKTVTTEFAWRHAGPTRNPWNTAHTPGGSSSGSAAAVAAGLAPLALGSQTFGSVIRPAAFCGVVGLKPSYGAIPRIGVHPLAPSLDHVGVFTRSVADAAFALSLLTAVSDADPHGRPLPGFSLDTALAPLPAPRLAFVRTSQWDVADTSQKALTETAAARFGAAGGVVEDVVLPASFVGMWEAARTILACEASAIFGPLAERYPDLMSAVLKELVAEGAAIAAPAYIDALRLQAQLREELGTVLVGFDAILTLPAAGPAPEGLDYTGNPAFCVPWTFLGVPAVNLPAGLHDGMPLGIQLVGRYRDDLHLLRVAAWCETILDHHTVPSLAASGP</sequence>
<dbReference type="Pfam" id="PF01425">
    <property type="entry name" value="Amidase"/>
    <property type="match status" value="1"/>
</dbReference>
<evidence type="ECO:0000313" key="3">
    <source>
        <dbReference type="EMBL" id="GLS45733.1"/>
    </source>
</evidence>
<keyword evidence="4" id="KW-1185">Reference proteome</keyword>
<name>A0ABQ6D5U6_9HYPH</name>